<dbReference type="Gene3D" id="1.10.260.40">
    <property type="entry name" value="lambda repressor-like DNA-binding domains"/>
    <property type="match status" value="1"/>
</dbReference>
<dbReference type="InterPro" id="IPR001387">
    <property type="entry name" value="Cro/C1-type_HTH"/>
</dbReference>
<dbReference type="SMART" id="SM00530">
    <property type="entry name" value="HTH_XRE"/>
    <property type="match status" value="1"/>
</dbReference>
<dbReference type="Pfam" id="PF01381">
    <property type="entry name" value="HTH_3"/>
    <property type="match status" value="1"/>
</dbReference>
<comment type="caution">
    <text evidence="2">The sequence shown here is derived from an EMBL/GenBank/DDBJ whole genome shotgun (WGS) entry which is preliminary data.</text>
</comment>
<sequence length="192" mass="21207">MAEISTLVRSARRARKLTQRDLADRSGVPQSRVALVEGRHETPRFDTASRLLAAGGHRLYAAATTRDDVATVAAAIRSAVKRDDARLAFRYFIQMNDNLVAERGLLRGVLAITEPETTGSKTWDSAIAALVAYRLNAQRVPLPPWVHAPERSLERARVLQIDPADPAPPRGDVPTEFLEHGVLIWRDSLESV</sequence>
<dbReference type="OrthoDB" id="5108126at2"/>
<dbReference type="CDD" id="cd00093">
    <property type="entry name" value="HTH_XRE"/>
    <property type="match status" value="1"/>
</dbReference>
<evidence type="ECO:0000259" key="1">
    <source>
        <dbReference type="PROSITE" id="PS50943"/>
    </source>
</evidence>
<dbReference type="PROSITE" id="PS50943">
    <property type="entry name" value="HTH_CROC1"/>
    <property type="match status" value="1"/>
</dbReference>
<accession>A0A4Q2L431</accession>
<dbReference type="Proteomes" id="UP000293865">
    <property type="component" value="Unassembled WGS sequence"/>
</dbReference>
<dbReference type="AlphaFoldDB" id="A0A4Q2L431"/>
<evidence type="ECO:0000313" key="3">
    <source>
        <dbReference type="Proteomes" id="UP000293865"/>
    </source>
</evidence>
<reference evidence="2 3" key="1">
    <citation type="submission" date="2019-01" db="EMBL/GenBank/DDBJ databases">
        <title>Agromyces.</title>
        <authorList>
            <person name="Li J."/>
        </authorList>
    </citation>
    <scope>NUCLEOTIDE SEQUENCE [LARGE SCALE GENOMIC DNA]</scope>
    <source>
        <strain evidence="2 3">DSM 15934</strain>
    </source>
</reference>
<keyword evidence="3" id="KW-1185">Reference proteome</keyword>
<dbReference type="EMBL" id="SDPN01000002">
    <property type="protein sequence ID" value="RXZ72955.1"/>
    <property type="molecule type" value="Genomic_DNA"/>
</dbReference>
<dbReference type="GO" id="GO:0003677">
    <property type="term" value="F:DNA binding"/>
    <property type="evidence" value="ECO:0007669"/>
    <property type="project" value="InterPro"/>
</dbReference>
<feature type="domain" description="HTH cro/C1-type" evidence="1">
    <location>
        <begin position="8"/>
        <end position="54"/>
    </location>
</feature>
<gene>
    <name evidence="2" type="ORF">ESP51_01650</name>
</gene>
<name>A0A4Q2L431_9MICO</name>
<dbReference type="InterPro" id="IPR010982">
    <property type="entry name" value="Lambda_DNA-bd_dom_sf"/>
</dbReference>
<protein>
    <submittedName>
        <fullName evidence="2">Helix-turn-helix domain-containing protein</fullName>
    </submittedName>
</protein>
<proteinExistence type="predicted"/>
<organism evidence="2 3">
    <name type="scientific">Agromyces albus</name>
    <dbReference type="NCBI Taxonomy" id="205332"/>
    <lineage>
        <taxon>Bacteria</taxon>
        <taxon>Bacillati</taxon>
        <taxon>Actinomycetota</taxon>
        <taxon>Actinomycetes</taxon>
        <taxon>Micrococcales</taxon>
        <taxon>Microbacteriaceae</taxon>
        <taxon>Agromyces</taxon>
    </lineage>
</organism>
<evidence type="ECO:0000313" key="2">
    <source>
        <dbReference type="EMBL" id="RXZ72955.1"/>
    </source>
</evidence>
<dbReference type="SUPFAM" id="SSF47413">
    <property type="entry name" value="lambda repressor-like DNA-binding domains"/>
    <property type="match status" value="1"/>
</dbReference>
<dbReference type="RefSeq" id="WP_129519142.1">
    <property type="nucleotide sequence ID" value="NZ_SDPN01000002.1"/>
</dbReference>